<dbReference type="GO" id="GO:0001228">
    <property type="term" value="F:DNA-binding transcription activator activity, RNA polymerase II-specific"/>
    <property type="evidence" value="ECO:0007669"/>
    <property type="project" value="TreeGrafter"/>
</dbReference>
<dbReference type="AlphaFoldDB" id="G3AGB1"/>
<sequence length="613" mass="66333">MKTKGPSIAPRQQQIPTPMSMRPAMSPSSTASTPRQIVSTPPNTAASPPNSASPSANGSASLAPKGITQIITSKEWVLPPRPKPGRKPSVDTPASKRKAQNRAAQRAFRERRATRVQELEQKLMEVEKEKDLKEMTMINTINKLKVENQFLMKSLEQLKKEVGQIRGRQQHHQQQQQQQQPIQTRPPTINIKSHESSNHASPTNMGTSPASSNYSLQQISPAPSADSPPSSYNPRVNSISTLLPKNNTPQRPTDGNTVGTADYDCGICLKEECLCESVGLKIPGTNGSAVLEEQMSGFQPMPAVSLNRKRKATTEAREVDFTSLFSKKSEAKKMPEFKRRKDNADQAPSASLLHSTSESKPSFDENSPVENCGFCSDDTPCVCREAAEEAARLSNSLNQPQQEISETLPPIQISNSNNIRKSALPVMHPGPSVELREMTNLKSTGNAAPPVTVTSSTSSKYELESDSGCTGNPGTCRQCQTDPMSTLFCTTIASRGSNSSPSGQTPGRSMSVNSLTNPSTPIEPLLAAANAAHAEVANNPEPITPSSSKNSNGEQPSGIFIPVGDAYKTLSRHKQFSSVDFGTLVGKLTTRGMQVEVQSVVNVLRELDKRVYH</sequence>
<reference evidence="5 6" key="1">
    <citation type="journal article" date="2011" name="Proc. Natl. Acad. Sci. U.S.A.">
        <title>Comparative genomics of xylose-fermenting fungi for enhanced biofuel production.</title>
        <authorList>
            <person name="Wohlbach D.J."/>
            <person name="Kuo A."/>
            <person name="Sato T.K."/>
            <person name="Potts K.M."/>
            <person name="Salamov A.A."/>
            <person name="LaButti K.M."/>
            <person name="Sun H."/>
            <person name="Clum A."/>
            <person name="Pangilinan J.L."/>
            <person name="Lindquist E.A."/>
            <person name="Lucas S."/>
            <person name="Lapidus A."/>
            <person name="Jin M."/>
            <person name="Gunawan C."/>
            <person name="Balan V."/>
            <person name="Dale B.E."/>
            <person name="Jeffries T.W."/>
            <person name="Zinkel R."/>
            <person name="Barry K.W."/>
            <person name="Grigoriev I.V."/>
            <person name="Gasch A.P."/>
        </authorList>
    </citation>
    <scope>NUCLEOTIDE SEQUENCE [LARGE SCALE GENOMIC DNA]</scope>
    <source>
        <strain evidence="6">NRRL Y-27907 / 11-Y1</strain>
    </source>
</reference>
<dbReference type="RefSeq" id="XP_007372662.1">
    <property type="nucleotide sequence ID" value="XM_007372600.1"/>
</dbReference>
<feature type="compositionally biased region" description="Low complexity" evidence="3">
    <location>
        <begin position="164"/>
        <end position="189"/>
    </location>
</feature>
<comment type="subcellular location">
    <subcellularLocation>
        <location evidence="1">Nucleus</location>
    </subcellularLocation>
</comment>
<feature type="compositionally biased region" description="Polar residues" evidence="3">
    <location>
        <begin position="544"/>
        <end position="555"/>
    </location>
</feature>
<feature type="compositionally biased region" description="Polar residues" evidence="3">
    <location>
        <begin position="232"/>
        <end position="258"/>
    </location>
</feature>
<feature type="compositionally biased region" description="Polar residues" evidence="3">
    <location>
        <begin position="346"/>
        <end position="368"/>
    </location>
</feature>
<feature type="region of interest" description="Disordered" evidence="3">
    <location>
        <begin position="442"/>
        <end position="474"/>
    </location>
</feature>
<dbReference type="InterPro" id="IPR046347">
    <property type="entry name" value="bZIP_sf"/>
</dbReference>
<organism evidence="6">
    <name type="scientific">Spathaspora passalidarum (strain NRRL Y-27907 / 11-Y1)</name>
    <dbReference type="NCBI Taxonomy" id="619300"/>
    <lineage>
        <taxon>Eukaryota</taxon>
        <taxon>Fungi</taxon>
        <taxon>Dikarya</taxon>
        <taxon>Ascomycota</taxon>
        <taxon>Saccharomycotina</taxon>
        <taxon>Pichiomycetes</taxon>
        <taxon>Debaryomycetaceae</taxon>
        <taxon>Spathaspora</taxon>
    </lineage>
</organism>
<dbReference type="InterPro" id="IPR050936">
    <property type="entry name" value="AP-1-like"/>
</dbReference>
<dbReference type="EMBL" id="GL996499">
    <property type="protein sequence ID" value="EGW35250.1"/>
    <property type="molecule type" value="Genomic_DNA"/>
</dbReference>
<feature type="domain" description="BZIP" evidence="4">
    <location>
        <begin position="96"/>
        <end position="111"/>
    </location>
</feature>
<keyword evidence="6" id="KW-1185">Reference proteome</keyword>
<protein>
    <recommendedName>
        <fullName evidence="4">BZIP domain-containing protein</fullName>
    </recommendedName>
</protein>
<dbReference type="GeneID" id="18869708"/>
<feature type="region of interest" description="Disordered" evidence="3">
    <location>
        <begin position="538"/>
        <end position="559"/>
    </location>
</feature>
<evidence type="ECO:0000313" key="5">
    <source>
        <dbReference type="EMBL" id="EGW35250.1"/>
    </source>
</evidence>
<dbReference type="OrthoDB" id="5374328at2759"/>
<evidence type="ECO:0000256" key="2">
    <source>
        <dbReference type="ARBA" id="ARBA00023242"/>
    </source>
</evidence>
<dbReference type="PROSITE" id="PS00036">
    <property type="entry name" value="BZIP_BASIC"/>
    <property type="match status" value="1"/>
</dbReference>
<dbReference type="SMART" id="SM00338">
    <property type="entry name" value="BRLZ"/>
    <property type="match status" value="1"/>
</dbReference>
<dbReference type="PANTHER" id="PTHR40621:SF7">
    <property type="entry name" value="BZIP DOMAIN-CONTAINING PROTEIN"/>
    <property type="match status" value="1"/>
</dbReference>
<feature type="region of interest" description="Disordered" evidence="3">
    <location>
        <begin position="162"/>
        <end position="258"/>
    </location>
</feature>
<accession>G3AGB1</accession>
<evidence type="ECO:0000259" key="4">
    <source>
        <dbReference type="PROSITE" id="PS00036"/>
    </source>
</evidence>
<feature type="compositionally biased region" description="Low complexity" evidence="3">
    <location>
        <begin position="16"/>
        <end position="64"/>
    </location>
</feature>
<dbReference type="InParanoid" id="G3AGB1"/>
<feature type="compositionally biased region" description="Polar residues" evidence="3">
    <location>
        <begin position="492"/>
        <end position="520"/>
    </location>
</feature>
<evidence type="ECO:0000313" key="6">
    <source>
        <dbReference type="Proteomes" id="UP000000709"/>
    </source>
</evidence>
<dbReference type="SUPFAM" id="SSF57959">
    <property type="entry name" value="Leucine zipper domain"/>
    <property type="match status" value="1"/>
</dbReference>
<dbReference type="InterPro" id="IPR018287">
    <property type="entry name" value="Hap4_TF_heteromerisation"/>
</dbReference>
<dbReference type="OMA" id="MEIDFTA"/>
<dbReference type="InterPro" id="IPR004827">
    <property type="entry name" value="bZIP"/>
</dbReference>
<gene>
    <name evidence="5" type="ORF">SPAPADRAFT_133020</name>
</gene>
<feature type="compositionally biased region" description="Low complexity" evidence="3">
    <location>
        <begin position="220"/>
        <end position="230"/>
    </location>
</feature>
<dbReference type="KEGG" id="spaa:SPAPADRAFT_133020"/>
<dbReference type="GO" id="GO:0090575">
    <property type="term" value="C:RNA polymerase II transcription regulator complex"/>
    <property type="evidence" value="ECO:0007669"/>
    <property type="project" value="TreeGrafter"/>
</dbReference>
<dbReference type="Proteomes" id="UP000000709">
    <property type="component" value="Unassembled WGS sequence"/>
</dbReference>
<dbReference type="PANTHER" id="PTHR40621">
    <property type="entry name" value="TRANSCRIPTION FACTOR KAPC-RELATED"/>
    <property type="match status" value="1"/>
</dbReference>
<dbReference type="Pfam" id="PF10297">
    <property type="entry name" value="Hap4_Hap_bind"/>
    <property type="match status" value="1"/>
</dbReference>
<evidence type="ECO:0000256" key="3">
    <source>
        <dbReference type="SAM" id="MobiDB-lite"/>
    </source>
</evidence>
<feature type="region of interest" description="Disordered" evidence="3">
    <location>
        <begin position="1"/>
        <end position="112"/>
    </location>
</feature>
<dbReference type="CDD" id="cd14688">
    <property type="entry name" value="bZIP_YAP"/>
    <property type="match status" value="1"/>
</dbReference>
<name>G3AGB1_SPAPN</name>
<keyword evidence="2" id="KW-0539">Nucleus</keyword>
<dbReference type="HOGENOM" id="CLU_014054_0_0_1"/>
<feature type="region of interest" description="Disordered" evidence="3">
    <location>
        <begin position="330"/>
        <end position="368"/>
    </location>
</feature>
<feature type="compositionally biased region" description="Polar residues" evidence="3">
    <location>
        <begin position="198"/>
        <end position="219"/>
    </location>
</feature>
<feature type="region of interest" description="Disordered" evidence="3">
    <location>
        <begin position="492"/>
        <end position="521"/>
    </location>
</feature>
<dbReference type="eggNOG" id="ENOG502QUE5">
    <property type="taxonomic scope" value="Eukaryota"/>
</dbReference>
<dbReference type="GO" id="GO:0000976">
    <property type="term" value="F:transcription cis-regulatory region binding"/>
    <property type="evidence" value="ECO:0007669"/>
    <property type="project" value="InterPro"/>
</dbReference>
<dbReference type="STRING" id="619300.G3AGB1"/>
<evidence type="ECO:0000256" key="1">
    <source>
        <dbReference type="ARBA" id="ARBA00004123"/>
    </source>
</evidence>
<feature type="compositionally biased region" description="Basic and acidic residues" evidence="3">
    <location>
        <begin position="330"/>
        <end position="344"/>
    </location>
</feature>
<dbReference type="Gene3D" id="1.20.5.170">
    <property type="match status" value="1"/>
</dbReference>
<proteinExistence type="predicted"/>